<evidence type="ECO:0000256" key="5">
    <source>
        <dbReference type="ARBA" id="ARBA00023242"/>
    </source>
</evidence>
<accession>A0A6P6XR33</accession>
<name>A0A6P6XR33_DERPT</name>
<comment type="similarity">
    <text evidence="2 6">Belongs to the GINS4/SLD5 family.</text>
</comment>
<dbReference type="InterPro" id="IPR036224">
    <property type="entry name" value="GINS_bundle-like_dom_sf"/>
</dbReference>
<dbReference type="InterPro" id="IPR031633">
    <property type="entry name" value="SLD5_C"/>
</dbReference>
<dbReference type="CDD" id="cd11711">
    <property type="entry name" value="GINS_A_Sld5"/>
    <property type="match status" value="1"/>
</dbReference>
<dbReference type="Gene3D" id="1.20.58.1030">
    <property type="match status" value="1"/>
</dbReference>
<dbReference type="InterPro" id="IPR038749">
    <property type="entry name" value="Sld5_GINS_A"/>
</dbReference>
<evidence type="ECO:0000256" key="6">
    <source>
        <dbReference type="PIRNR" id="PIRNR007764"/>
    </source>
</evidence>
<keyword evidence="5 6" id="KW-0539">Nucleus</keyword>
<dbReference type="InParanoid" id="A0A6P6XR33"/>
<dbReference type="CTD" id="43166"/>
<evidence type="ECO:0000313" key="7">
    <source>
        <dbReference type="Proteomes" id="UP000515146"/>
    </source>
</evidence>
<dbReference type="SUPFAM" id="SSF158573">
    <property type="entry name" value="GINS helical bundle-like"/>
    <property type="match status" value="1"/>
</dbReference>
<evidence type="ECO:0000256" key="1">
    <source>
        <dbReference type="ARBA" id="ARBA00004123"/>
    </source>
</evidence>
<dbReference type="GO" id="GO:0000727">
    <property type="term" value="P:double-strand break repair via break-induced replication"/>
    <property type="evidence" value="ECO:0007669"/>
    <property type="project" value="TreeGrafter"/>
</dbReference>
<dbReference type="OMA" id="VIPEMTD"/>
<dbReference type="Proteomes" id="UP000515146">
    <property type="component" value="Unplaced"/>
</dbReference>
<dbReference type="InterPro" id="IPR021151">
    <property type="entry name" value="GINS_A"/>
</dbReference>
<dbReference type="PIRSF" id="PIRSF007764">
    <property type="entry name" value="Sld5"/>
    <property type="match status" value="1"/>
</dbReference>
<evidence type="ECO:0000256" key="3">
    <source>
        <dbReference type="ARBA" id="ARBA00014804"/>
    </source>
</evidence>
<dbReference type="AlphaFoldDB" id="A0A6P6XR33"/>
<dbReference type="RefSeq" id="XP_027195860.1">
    <property type="nucleotide sequence ID" value="XM_027340059.1"/>
</dbReference>
<comment type="subcellular location">
    <subcellularLocation>
        <location evidence="1 6">Nucleus</location>
    </subcellularLocation>
</comment>
<evidence type="ECO:0000256" key="4">
    <source>
        <dbReference type="ARBA" id="ARBA00022705"/>
    </source>
</evidence>
<dbReference type="Pfam" id="PF16922">
    <property type="entry name" value="SLD5_C"/>
    <property type="match status" value="1"/>
</dbReference>
<dbReference type="OrthoDB" id="338231at2759"/>
<evidence type="ECO:0000313" key="8">
    <source>
        <dbReference type="RefSeq" id="XP_027195860.1"/>
    </source>
</evidence>
<dbReference type="GO" id="GO:0000811">
    <property type="term" value="C:GINS complex"/>
    <property type="evidence" value="ECO:0007669"/>
    <property type="project" value="UniProtKB-UniRule"/>
</dbReference>
<gene>
    <name evidence="8" type="primary">LOC113790396</name>
</gene>
<dbReference type="Gene3D" id="3.40.5.60">
    <property type="match status" value="1"/>
</dbReference>
<organism evidence="7 8">
    <name type="scientific">Dermatophagoides pteronyssinus</name>
    <name type="common">European house dust mite</name>
    <dbReference type="NCBI Taxonomy" id="6956"/>
    <lineage>
        <taxon>Eukaryota</taxon>
        <taxon>Metazoa</taxon>
        <taxon>Ecdysozoa</taxon>
        <taxon>Arthropoda</taxon>
        <taxon>Chelicerata</taxon>
        <taxon>Arachnida</taxon>
        <taxon>Acari</taxon>
        <taxon>Acariformes</taxon>
        <taxon>Sarcoptiformes</taxon>
        <taxon>Astigmata</taxon>
        <taxon>Psoroptidia</taxon>
        <taxon>Analgoidea</taxon>
        <taxon>Pyroglyphidae</taxon>
        <taxon>Dermatophagoidinae</taxon>
        <taxon>Dermatophagoides</taxon>
    </lineage>
</organism>
<dbReference type="FunCoup" id="A0A6P6XR33">
    <property type="interactions" value="1034"/>
</dbReference>
<proteinExistence type="inferred from homology"/>
<dbReference type="Pfam" id="PF05916">
    <property type="entry name" value="Sld5"/>
    <property type="match status" value="1"/>
</dbReference>
<dbReference type="PANTHER" id="PTHR21206:SF0">
    <property type="entry name" value="DNA REPLICATION COMPLEX GINS PROTEIN SLD5"/>
    <property type="match status" value="1"/>
</dbReference>
<dbReference type="SUPFAM" id="SSF160059">
    <property type="entry name" value="PriA/YqbF domain"/>
    <property type="match status" value="1"/>
</dbReference>
<dbReference type="PANTHER" id="PTHR21206">
    <property type="entry name" value="SLD5 PROTEIN"/>
    <property type="match status" value="1"/>
</dbReference>
<dbReference type="InterPro" id="IPR008591">
    <property type="entry name" value="GINS_Sld5"/>
</dbReference>
<keyword evidence="7" id="KW-1185">Reference proteome</keyword>
<reference evidence="8" key="1">
    <citation type="submission" date="2025-08" db="UniProtKB">
        <authorList>
            <consortium name="RefSeq"/>
        </authorList>
    </citation>
    <scope>IDENTIFICATION</scope>
    <source>
        <strain evidence="8">Airmid</strain>
    </source>
</reference>
<dbReference type="GO" id="GO:0006261">
    <property type="term" value="P:DNA-templated DNA replication"/>
    <property type="evidence" value="ECO:0007669"/>
    <property type="project" value="InterPro"/>
</dbReference>
<comment type="function">
    <text evidence="6">The GINS complex plays an essential role in the initiation of DNA replication.</text>
</comment>
<keyword evidence="4 6" id="KW-0235">DNA replication</keyword>
<dbReference type="KEGG" id="dpte:113790396"/>
<protein>
    <recommendedName>
        <fullName evidence="3 6">DNA replication complex GINS protein SLD5</fullName>
    </recommendedName>
</protein>
<dbReference type="CDD" id="cd21692">
    <property type="entry name" value="GINS_B_Sld5"/>
    <property type="match status" value="1"/>
</dbReference>
<evidence type="ECO:0000256" key="2">
    <source>
        <dbReference type="ARBA" id="ARBA00008187"/>
    </source>
</evidence>
<sequence length="219" mass="25762">MDNNLETPKQVYSKFLEIIANENESPELLEYEETIVDCMIEQIEHMENNISRLKNRLETFCIEQHRTEIDRLQYTVNVYLRTRIRKIEQNCSSMIKILKTDQQRAQKLMSAGEIKYLDSYFMNIENYLSESIMGRLDIPIKDASHTFSLLELPNDERELFDNTYVFVRALKKTDILITNGVDGEQETITLEPNSIHFLPYSSVRHFILNTANQNNVVLM</sequence>